<evidence type="ECO:0000313" key="5">
    <source>
        <dbReference type="Proteomes" id="UP000076632"/>
    </source>
</evidence>
<dbReference type="GO" id="GO:0070824">
    <property type="term" value="C:SHREC complex"/>
    <property type="evidence" value="ECO:0007669"/>
    <property type="project" value="InterPro"/>
</dbReference>
<accession>A0A165H900</accession>
<protein>
    <recommendedName>
        <fullName evidence="6">Cryptic loci regulator 2 N-terminal domain-containing protein</fullName>
    </recommendedName>
</protein>
<evidence type="ECO:0000256" key="1">
    <source>
        <dbReference type="SAM" id="MobiDB-lite"/>
    </source>
</evidence>
<dbReference type="InParanoid" id="A0A165H900"/>
<dbReference type="Pfam" id="PF10383">
    <property type="entry name" value="Clr2"/>
    <property type="match status" value="1"/>
</dbReference>
<feature type="domain" description="Cryptic loci regulator 2 N-terminal" evidence="3">
    <location>
        <begin position="83"/>
        <end position="168"/>
    </location>
</feature>
<evidence type="ECO:0000313" key="4">
    <source>
        <dbReference type="EMBL" id="KZF23153.1"/>
    </source>
</evidence>
<name>A0A165H900_XYLHT</name>
<sequence>MAPFVPIYLARSDGKLEIGTKASGTELNQPTHEQLDRTPDAKGVSDFYVQLVEGDSKEIDWRRKLGGLLMRELKNDNASGKSYILAALPENYRLFEHWKFTNSETGGKPPKSSRNHAKGPNDRQDAYLYGHPLGRKKRYRSPADFFPHLLWLATDEAGDPGNCSCKICSPEDIPLDEDAQTADRIKLESAASNHDTQGVTSRGREPVIVIPRRTDPQRPSTTPAQNLLRTQIPGPSLSQPLSTPTKLTPTPLPPLRSFEQALDSQGRFLFRPGEMVWFSRGTSWGLAAVVMRELIRNSTSEVRPKYVLQPLSHPYGHPQAIIIDQEELLRPWLAWSAPPPGSPALAVDGLRFDTIDWAAVLQGRYGRVDPEVEASIFAAKAIDTCYTLIDPIDLPSAVPGECNYSGMFIGAEKVWVGEPIRIRDVPESDIMVLQSIVEKRQRPFSNSESASTVYLYGDIYTLKTVEYDPNTLPTENTKLPSRLSEDVKFRNTATIPTRSLISFWTLKQPLARISIGDVKGRWYESRTLLPILRGASDFAKDLHLGNITEAGSWMNSRGGNSQPSAAQAIKKDYRREAFGAAVPPNFQIIQAQDSTPVGTAPPTQQGLPSSRTQPVENTNPRMAQGIMESDIDQFMNLDTMEHGGLAPHFADVGDRYFRDAL</sequence>
<dbReference type="GO" id="GO:0031934">
    <property type="term" value="C:mating-type region heterochromatin"/>
    <property type="evidence" value="ECO:0007669"/>
    <property type="project" value="TreeGrafter"/>
</dbReference>
<dbReference type="AlphaFoldDB" id="A0A165H900"/>
<dbReference type="PANTHER" id="PTHR38046:SF1">
    <property type="entry name" value="CRYPTIC LOCI REGULATOR 2"/>
    <property type="match status" value="1"/>
</dbReference>
<proteinExistence type="predicted"/>
<dbReference type="RefSeq" id="XP_018188708.1">
    <property type="nucleotide sequence ID" value="XM_018332269.1"/>
</dbReference>
<keyword evidence="5" id="KW-1185">Reference proteome</keyword>
<evidence type="ECO:0000259" key="3">
    <source>
        <dbReference type="Pfam" id="PF16761"/>
    </source>
</evidence>
<dbReference type="GO" id="GO:0030466">
    <property type="term" value="P:silent mating-type cassette heterochromatin formation"/>
    <property type="evidence" value="ECO:0007669"/>
    <property type="project" value="TreeGrafter"/>
</dbReference>
<dbReference type="InterPro" id="IPR031915">
    <property type="entry name" value="Clr2_N"/>
</dbReference>
<feature type="region of interest" description="Disordered" evidence="1">
    <location>
        <begin position="594"/>
        <end position="618"/>
    </location>
</feature>
<feature type="region of interest" description="Disordered" evidence="1">
    <location>
        <begin position="213"/>
        <end position="257"/>
    </location>
</feature>
<gene>
    <name evidence="4" type="ORF">L228DRAFT_245884</name>
</gene>
<dbReference type="OMA" id="RFYPTHR"/>
<organism evidence="4 5">
    <name type="scientific">Xylona heveae (strain CBS 132557 / TC161)</name>
    <dbReference type="NCBI Taxonomy" id="1328760"/>
    <lineage>
        <taxon>Eukaryota</taxon>
        <taxon>Fungi</taxon>
        <taxon>Dikarya</taxon>
        <taxon>Ascomycota</taxon>
        <taxon>Pezizomycotina</taxon>
        <taxon>Xylonomycetes</taxon>
        <taxon>Xylonales</taxon>
        <taxon>Xylonaceae</taxon>
        <taxon>Xylona</taxon>
    </lineage>
</organism>
<dbReference type="GO" id="GO:0033553">
    <property type="term" value="C:rDNA heterochromatin"/>
    <property type="evidence" value="ECO:0007669"/>
    <property type="project" value="TreeGrafter"/>
</dbReference>
<dbReference type="Pfam" id="PF16761">
    <property type="entry name" value="Clr2_transil"/>
    <property type="match status" value="1"/>
</dbReference>
<dbReference type="PANTHER" id="PTHR38046">
    <property type="entry name" value="CRYPTIC LOCI REGULATOR 2"/>
    <property type="match status" value="1"/>
</dbReference>
<dbReference type="STRING" id="1328760.A0A165H900"/>
<dbReference type="GeneID" id="28897406"/>
<reference evidence="4 5" key="1">
    <citation type="journal article" date="2016" name="Fungal Biol.">
        <title>The genome of Xylona heveae provides a window into fungal endophytism.</title>
        <authorList>
            <person name="Gazis R."/>
            <person name="Kuo A."/>
            <person name="Riley R."/>
            <person name="LaButti K."/>
            <person name="Lipzen A."/>
            <person name="Lin J."/>
            <person name="Amirebrahimi M."/>
            <person name="Hesse C.N."/>
            <person name="Spatafora J.W."/>
            <person name="Henrissat B."/>
            <person name="Hainaut M."/>
            <person name="Grigoriev I.V."/>
            <person name="Hibbett D.S."/>
        </authorList>
    </citation>
    <scope>NUCLEOTIDE SEQUENCE [LARGE SCALE GENOMIC DNA]</scope>
    <source>
        <strain evidence="4 5">TC161</strain>
    </source>
</reference>
<dbReference type="Proteomes" id="UP000076632">
    <property type="component" value="Unassembled WGS sequence"/>
</dbReference>
<evidence type="ECO:0000259" key="2">
    <source>
        <dbReference type="Pfam" id="PF10383"/>
    </source>
</evidence>
<dbReference type="EMBL" id="KV407457">
    <property type="protein sequence ID" value="KZF23153.1"/>
    <property type="molecule type" value="Genomic_DNA"/>
</dbReference>
<dbReference type="InterPro" id="IPR038986">
    <property type="entry name" value="Clr2"/>
</dbReference>
<feature type="domain" description="Cryptic loci regulator 2 C-terminal" evidence="2">
    <location>
        <begin position="404"/>
        <end position="524"/>
    </location>
</feature>
<dbReference type="OrthoDB" id="2421327at2759"/>
<feature type="compositionally biased region" description="Polar residues" evidence="1">
    <location>
        <begin position="217"/>
        <end position="229"/>
    </location>
</feature>
<dbReference type="InterPro" id="IPR018839">
    <property type="entry name" value="Tscrpt-silencing_Clr2_C"/>
</dbReference>
<feature type="compositionally biased region" description="Low complexity" evidence="1">
    <location>
        <begin position="233"/>
        <end position="249"/>
    </location>
</feature>
<feature type="region of interest" description="Disordered" evidence="1">
    <location>
        <begin position="103"/>
        <end position="128"/>
    </location>
</feature>
<evidence type="ECO:0008006" key="6">
    <source>
        <dbReference type="Google" id="ProtNLM"/>
    </source>
</evidence>